<feature type="region of interest" description="Disordered" evidence="1">
    <location>
        <begin position="1"/>
        <end position="33"/>
    </location>
</feature>
<evidence type="ECO:0000313" key="2">
    <source>
        <dbReference type="EMBL" id="BAD35428.1"/>
    </source>
</evidence>
<name>Q69XP9_ORYSJ</name>
<reference evidence="3" key="2">
    <citation type="journal article" date="2008" name="Nucleic Acids Res.">
        <title>The rice annotation project database (RAP-DB): 2008 update.</title>
        <authorList>
            <consortium name="The rice annotation project (RAP)"/>
        </authorList>
    </citation>
    <scope>GENOME REANNOTATION</scope>
    <source>
        <strain evidence="3">cv. Nipponbare</strain>
    </source>
</reference>
<dbReference type="EMBL" id="AP003609">
    <property type="protein sequence ID" value="BAD35428.1"/>
    <property type="molecule type" value="Genomic_DNA"/>
</dbReference>
<proteinExistence type="predicted"/>
<protein>
    <submittedName>
        <fullName evidence="2">Uncharacterized protein</fullName>
    </submittedName>
</protein>
<evidence type="ECO:0000313" key="3">
    <source>
        <dbReference type="Proteomes" id="UP000000763"/>
    </source>
</evidence>
<feature type="compositionally biased region" description="Basic and acidic residues" evidence="1">
    <location>
        <begin position="22"/>
        <end position="33"/>
    </location>
</feature>
<gene>
    <name evidence="2" type="primary">P0012B02.14</name>
</gene>
<dbReference type="AlphaFoldDB" id="Q69XP9"/>
<organism evidence="2 3">
    <name type="scientific">Oryza sativa subsp. japonica</name>
    <name type="common">Rice</name>
    <dbReference type="NCBI Taxonomy" id="39947"/>
    <lineage>
        <taxon>Eukaryota</taxon>
        <taxon>Viridiplantae</taxon>
        <taxon>Streptophyta</taxon>
        <taxon>Embryophyta</taxon>
        <taxon>Tracheophyta</taxon>
        <taxon>Spermatophyta</taxon>
        <taxon>Magnoliopsida</taxon>
        <taxon>Liliopsida</taxon>
        <taxon>Poales</taxon>
        <taxon>Poaceae</taxon>
        <taxon>BOP clade</taxon>
        <taxon>Oryzoideae</taxon>
        <taxon>Oryzeae</taxon>
        <taxon>Oryzinae</taxon>
        <taxon>Oryza</taxon>
        <taxon>Oryza sativa</taxon>
    </lineage>
</organism>
<dbReference type="Proteomes" id="UP000000763">
    <property type="component" value="Chromosome 6"/>
</dbReference>
<evidence type="ECO:0000256" key="1">
    <source>
        <dbReference type="SAM" id="MobiDB-lite"/>
    </source>
</evidence>
<accession>Q69XP9</accession>
<sequence length="73" mass="8185">MVTGDIEDGRRRPAAAAAGSYRKPESSPDRDRSRLEGGLVHCAYRCVHVHWMSRVLSFADVDCMTSQFESTRV</sequence>
<reference evidence="3" key="1">
    <citation type="journal article" date="2005" name="Nature">
        <title>The map-based sequence of the rice genome.</title>
        <authorList>
            <consortium name="International rice genome sequencing project (IRGSP)"/>
            <person name="Matsumoto T."/>
            <person name="Wu J."/>
            <person name="Kanamori H."/>
            <person name="Katayose Y."/>
            <person name="Fujisawa M."/>
            <person name="Namiki N."/>
            <person name="Mizuno H."/>
            <person name="Yamamoto K."/>
            <person name="Antonio B.A."/>
            <person name="Baba T."/>
            <person name="Sakata K."/>
            <person name="Nagamura Y."/>
            <person name="Aoki H."/>
            <person name="Arikawa K."/>
            <person name="Arita K."/>
            <person name="Bito T."/>
            <person name="Chiden Y."/>
            <person name="Fujitsuka N."/>
            <person name="Fukunaka R."/>
            <person name="Hamada M."/>
            <person name="Harada C."/>
            <person name="Hayashi A."/>
            <person name="Hijishita S."/>
            <person name="Honda M."/>
            <person name="Hosokawa S."/>
            <person name="Ichikawa Y."/>
            <person name="Idonuma A."/>
            <person name="Iijima M."/>
            <person name="Ikeda M."/>
            <person name="Ikeno M."/>
            <person name="Ito K."/>
            <person name="Ito S."/>
            <person name="Ito T."/>
            <person name="Ito Y."/>
            <person name="Ito Y."/>
            <person name="Iwabuchi A."/>
            <person name="Kamiya K."/>
            <person name="Karasawa W."/>
            <person name="Kurita K."/>
            <person name="Katagiri S."/>
            <person name="Kikuta A."/>
            <person name="Kobayashi H."/>
            <person name="Kobayashi N."/>
            <person name="Machita K."/>
            <person name="Maehara T."/>
            <person name="Masukawa M."/>
            <person name="Mizubayashi T."/>
            <person name="Mukai Y."/>
            <person name="Nagasaki H."/>
            <person name="Nagata Y."/>
            <person name="Naito S."/>
            <person name="Nakashima M."/>
            <person name="Nakama Y."/>
            <person name="Nakamichi Y."/>
            <person name="Nakamura M."/>
            <person name="Meguro A."/>
            <person name="Negishi M."/>
            <person name="Ohta I."/>
            <person name="Ohta T."/>
            <person name="Okamoto M."/>
            <person name="Ono N."/>
            <person name="Saji S."/>
            <person name="Sakaguchi M."/>
            <person name="Sakai K."/>
            <person name="Shibata M."/>
            <person name="Shimokawa T."/>
            <person name="Song J."/>
            <person name="Takazaki Y."/>
            <person name="Terasawa K."/>
            <person name="Tsugane M."/>
            <person name="Tsuji K."/>
            <person name="Ueda S."/>
            <person name="Waki K."/>
            <person name="Yamagata H."/>
            <person name="Yamamoto M."/>
            <person name="Yamamoto S."/>
            <person name="Yamane H."/>
            <person name="Yoshiki S."/>
            <person name="Yoshihara R."/>
            <person name="Yukawa K."/>
            <person name="Zhong H."/>
            <person name="Yano M."/>
            <person name="Yuan Q."/>
            <person name="Ouyang S."/>
            <person name="Liu J."/>
            <person name="Jones K.M."/>
            <person name="Gansberger K."/>
            <person name="Moffat K."/>
            <person name="Hill J."/>
            <person name="Bera J."/>
            <person name="Fadrosh D."/>
            <person name="Jin S."/>
            <person name="Johri S."/>
            <person name="Kim M."/>
            <person name="Overton L."/>
            <person name="Reardon M."/>
            <person name="Tsitrin T."/>
            <person name="Vuong H."/>
            <person name="Weaver B."/>
            <person name="Ciecko A."/>
            <person name="Tallon L."/>
            <person name="Jackson J."/>
            <person name="Pai G."/>
            <person name="Aken S.V."/>
            <person name="Utterback T."/>
            <person name="Reidmuller S."/>
            <person name="Feldblyum T."/>
            <person name="Hsiao J."/>
            <person name="Zismann V."/>
            <person name="Iobst S."/>
            <person name="de Vazeille A.R."/>
            <person name="Buell C.R."/>
            <person name="Ying K."/>
            <person name="Li Y."/>
            <person name="Lu T."/>
            <person name="Huang Y."/>
            <person name="Zhao Q."/>
            <person name="Feng Q."/>
            <person name="Zhang L."/>
            <person name="Zhu J."/>
            <person name="Weng Q."/>
            <person name="Mu J."/>
            <person name="Lu Y."/>
            <person name="Fan D."/>
            <person name="Liu Y."/>
            <person name="Guan J."/>
            <person name="Zhang Y."/>
            <person name="Yu S."/>
            <person name="Liu X."/>
            <person name="Zhang Y."/>
            <person name="Hong G."/>
            <person name="Han B."/>
            <person name="Choisne N."/>
            <person name="Demange N."/>
            <person name="Orjeda G."/>
            <person name="Samain S."/>
            <person name="Cattolico L."/>
            <person name="Pelletier E."/>
            <person name="Couloux A."/>
            <person name="Segurens B."/>
            <person name="Wincker P."/>
            <person name="D'Hont A."/>
            <person name="Scarpelli C."/>
            <person name="Weissenbach J."/>
            <person name="Salanoubat M."/>
            <person name="Quetier F."/>
            <person name="Yu Y."/>
            <person name="Kim H.R."/>
            <person name="Rambo T."/>
            <person name="Currie J."/>
            <person name="Collura K."/>
            <person name="Luo M."/>
            <person name="Yang T."/>
            <person name="Ammiraju J.S.S."/>
            <person name="Engler F."/>
            <person name="Soderlund C."/>
            <person name="Wing R.A."/>
            <person name="Palmer L.E."/>
            <person name="de la Bastide M."/>
            <person name="Spiegel L."/>
            <person name="Nascimento L."/>
            <person name="Zutavern T."/>
            <person name="O'Shaughnessy A."/>
            <person name="Dike S."/>
            <person name="Dedhia N."/>
            <person name="Preston R."/>
            <person name="Balija V."/>
            <person name="McCombie W.R."/>
            <person name="Chow T."/>
            <person name="Chen H."/>
            <person name="Chung M."/>
            <person name="Chen C."/>
            <person name="Shaw J."/>
            <person name="Wu H."/>
            <person name="Hsiao K."/>
            <person name="Chao Y."/>
            <person name="Chu M."/>
            <person name="Cheng C."/>
            <person name="Hour A."/>
            <person name="Lee P."/>
            <person name="Lin S."/>
            <person name="Lin Y."/>
            <person name="Liou J."/>
            <person name="Liu S."/>
            <person name="Hsing Y."/>
            <person name="Raghuvanshi S."/>
            <person name="Mohanty A."/>
            <person name="Bharti A.K."/>
            <person name="Gaur A."/>
            <person name="Gupta V."/>
            <person name="Kumar D."/>
            <person name="Ravi V."/>
            <person name="Vij S."/>
            <person name="Kapur A."/>
            <person name="Khurana P."/>
            <person name="Khurana P."/>
            <person name="Khurana J.P."/>
            <person name="Tyagi A.K."/>
            <person name="Gaikwad K."/>
            <person name="Singh A."/>
            <person name="Dalal V."/>
            <person name="Srivastava S."/>
            <person name="Dixit A."/>
            <person name="Pal A.K."/>
            <person name="Ghazi I.A."/>
            <person name="Yadav M."/>
            <person name="Pandit A."/>
            <person name="Bhargava A."/>
            <person name="Sureshbabu K."/>
            <person name="Batra K."/>
            <person name="Sharma T.R."/>
            <person name="Mohapatra T."/>
            <person name="Singh N.K."/>
            <person name="Messing J."/>
            <person name="Nelson A.B."/>
            <person name="Fuks G."/>
            <person name="Kavchok S."/>
            <person name="Keizer G."/>
            <person name="Linton E."/>
            <person name="Llaca V."/>
            <person name="Song R."/>
            <person name="Tanyolac B."/>
            <person name="Young S."/>
            <person name="Ho-Il K."/>
            <person name="Hahn J.H."/>
            <person name="Sangsakoo G."/>
            <person name="Vanavichit A."/>
            <person name="de Mattos Luiz.A.T."/>
            <person name="Zimmer P.D."/>
            <person name="Malone G."/>
            <person name="Dellagostin O."/>
            <person name="de Oliveira A.C."/>
            <person name="Bevan M."/>
            <person name="Bancroft I."/>
            <person name="Minx P."/>
            <person name="Cordum H."/>
            <person name="Wilson R."/>
            <person name="Cheng Z."/>
            <person name="Jin W."/>
            <person name="Jiang J."/>
            <person name="Leong S.A."/>
            <person name="Iwama H."/>
            <person name="Gojobori T."/>
            <person name="Itoh T."/>
            <person name="Niimura Y."/>
            <person name="Fujii Y."/>
            <person name="Habara T."/>
            <person name="Sakai H."/>
            <person name="Sato Y."/>
            <person name="Wilson G."/>
            <person name="Kumar K."/>
            <person name="McCouch S."/>
            <person name="Juretic N."/>
            <person name="Hoen D."/>
            <person name="Wright S."/>
            <person name="Bruskiewich R."/>
            <person name="Bureau T."/>
            <person name="Miyao A."/>
            <person name="Hirochika H."/>
            <person name="Nishikawa T."/>
            <person name="Kadowaki K."/>
            <person name="Sugiura M."/>
            <person name="Burr B."/>
            <person name="Sasaki T."/>
        </authorList>
    </citation>
    <scope>NUCLEOTIDE SEQUENCE [LARGE SCALE GENOMIC DNA]</scope>
    <source>
        <strain evidence="3">cv. Nipponbare</strain>
    </source>
</reference>